<reference evidence="2" key="2">
    <citation type="journal article" date="2015" name="Data Brief">
        <title>Shoot transcriptome of the giant reed, Arundo donax.</title>
        <authorList>
            <person name="Barrero R.A."/>
            <person name="Guerrero F.D."/>
            <person name="Moolhuijzen P."/>
            <person name="Goolsby J.A."/>
            <person name="Tidwell J."/>
            <person name="Bellgard S.E."/>
            <person name="Bellgard M.I."/>
        </authorList>
    </citation>
    <scope>NUCLEOTIDE SEQUENCE</scope>
    <source>
        <tissue evidence="2">Shoot tissue taken approximately 20 cm above the soil surface</tissue>
    </source>
</reference>
<reference evidence="2" key="1">
    <citation type="submission" date="2014-09" db="EMBL/GenBank/DDBJ databases">
        <authorList>
            <person name="Magalhaes I.L.F."/>
            <person name="Oliveira U."/>
            <person name="Santos F.R."/>
            <person name="Vidigal T.H.D.A."/>
            <person name="Brescovit A.D."/>
            <person name="Santos A.J."/>
        </authorList>
    </citation>
    <scope>NUCLEOTIDE SEQUENCE</scope>
    <source>
        <tissue evidence="2">Shoot tissue taken approximately 20 cm above the soil surface</tissue>
    </source>
</reference>
<accession>A0A0A9HF46</accession>
<protein>
    <submittedName>
        <fullName evidence="2">Uncharacterized protein</fullName>
    </submittedName>
</protein>
<dbReference type="AlphaFoldDB" id="A0A0A9HF46"/>
<evidence type="ECO:0000313" key="2">
    <source>
        <dbReference type="EMBL" id="JAE35382.1"/>
    </source>
</evidence>
<dbReference type="EMBL" id="GBRH01162514">
    <property type="protein sequence ID" value="JAE35382.1"/>
    <property type="molecule type" value="Transcribed_RNA"/>
</dbReference>
<feature type="region of interest" description="Disordered" evidence="1">
    <location>
        <begin position="28"/>
        <end position="57"/>
    </location>
</feature>
<evidence type="ECO:0000256" key="1">
    <source>
        <dbReference type="SAM" id="MobiDB-lite"/>
    </source>
</evidence>
<name>A0A0A9HF46_ARUDO</name>
<proteinExistence type="predicted"/>
<sequence length="57" mass="6496">MISSSNQYPASHIHAILPQTATRLQHEKLGNSYTSQNTTSTTQRENRNLFHKQKQAT</sequence>
<organism evidence="2">
    <name type="scientific">Arundo donax</name>
    <name type="common">Giant reed</name>
    <name type="synonym">Donax arundinaceus</name>
    <dbReference type="NCBI Taxonomy" id="35708"/>
    <lineage>
        <taxon>Eukaryota</taxon>
        <taxon>Viridiplantae</taxon>
        <taxon>Streptophyta</taxon>
        <taxon>Embryophyta</taxon>
        <taxon>Tracheophyta</taxon>
        <taxon>Spermatophyta</taxon>
        <taxon>Magnoliopsida</taxon>
        <taxon>Liliopsida</taxon>
        <taxon>Poales</taxon>
        <taxon>Poaceae</taxon>
        <taxon>PACMAD clade</taxon>
        <taxon>Arundinoideae</taxon>
        <taxon>Arundineae</taxon>
        <taxon>Arundo</taxon>
    </lineage>
</organism>
<feature type="compositionally biased region" description="Low complexity" evidence="1">
    <location>
        <begin position="31"/>
        <end position="43"/>
    </location>
</feature>